<organism evidence="2 3">
    <name type="scientific">Oidiodendron maius (strain Zn)</name>
    <dbReference type="NCBI Taxonomy" id="913774"/>
    <lineage>
        <taxon>Eukaryota</taxon>
        <taxon>Fungi</taxon>
        <taxon>Dikarya</taxon>
        <taxon>Ascomycota</taxon>
        <taxon>Pezizomycotina</taxon>
        <taxon>Leotiomycetes</taxon>
        <taxon>Leotiomycetes incertae sedis</taxon>
        <taxon>Myxotrichaceae</taxon>
        <taxon>Oidiodendron</taxon>
    </lineage>
</organism>
<accession>A0A0C3I0E3</accession>
<dbReference type="HOGENOM" id="CLU_2264494_0_0_1"/>
<dbReference type="EMBL" id="KN832870">
    <property type="protein sequence ID" value="KIN08535.1"/>
    <property type="molecule type" value="Genomic_DNA"/>
</dbReference>
<name>A0A0C3I0E3_OIDMZ</name>
<protein>
    <submittedName>
        <fullName evidence="2">Uncharacterized protein</fullName>
    </submittedName>
</protein>
<reference evidence="2 3" key="1">
    <citation type="submission" date="2014-04" db="EMBL/GenBank/DDBJ databases">
        <authorList>
            <consortium name="DOE Joint Genome Institute"/>
            <person name="Kuo A."/>
            <person name="Martino E."/>
            <person name="Perotto S."/>
            <person name="Kohler A."/>
            <person name="Nagy L.G."/>
            <person name="Floudas D."/>
            <person name="Copeland A."/>
            <person name="Barry K.W."/>
            <person name="Cichocki N."/>
            <person name="Veneault-Fourrey C."/>
            <person name="LaButti K."/>
            <person name="Lindquist E.A."/>
            <person name="Lipzen A."/>
            <person name="Lundell T."/>
            <person name="Morin E."/>
            <person name="Murat C."/>
            <person name="Sun H."/>
            <person name="Tunlid A."/>
            <person name="Henrissat B."/>
            <person name="Grigoriev I.V."/>
            <person name="Hibbett D.S."/>
            <person name="Martin F."/>
            <person name="Nordberg H.P."/>
            <person name="Cantor M.N."/>
            <person name="Hua S.X."/>
        </authorList>
    </citation>
    <scope>NUCLEOTIDE SEQUENCE [LARGE SCALE GENOMIC DNA]</scope>
    <source>
        <strain evidence="2 3">Zn</strain>
    </source>
</reference>
<gene>
    <name evidence="2" type="ORF">OIDMADRAFT_175320</name>
</gene>
<reference evidence="3" key="2">
    <citation type="submission" date="2015-01" db="EMBL/GenBank/DDBJ databases">
        <title>Evolutionary Origins and Diversification of the Mycorrhizal Mutualists.</title>
        <authorList>
            <consortium name="DOE Joint Genome Institute"/>
            <consortium name="Mycorrhizal Genomics Consortium"/>
            <person name="Kohler A."/>
            <person name="Kuo A."/>
            <person name="Nagy L.G."/>
            <person name="Floudas D."/>
            <person name="Copeland A."/>
            <person name="Barry K.W."/>
            <person name="Cichocki N."/>
            <person name="Veneault-Fourrey C."/>
            <person name="LaButti K."/>
            <person name="Lindquist E.A."/>
            <person name="Lipzen A."/>
            <person name="Lundell T."/>
            <person name="Morin E."/>
            <person name="Murat C."/>
            <person name="Riley R."/>
            <person name="Ohm R."/>
            <person name="Sun H."/>
            <person name="Tunlid A."/>
            <person name="Henrissat B."/>
            <person name="Grigoriev I.V."/>
            <person name="Hibbett D.S."/>
            <person name="Martin F."/>
        </authorList>
    </citation>
    <scope>NUCLEOTIDE SEQUENCE [LARGE SCALE GENOMIC DNA]</scope>
    <source>
        <strain evidence="3">Zn</strain>
    </source>
</reference>
<keyword evidence="3" id="KW-1185">Reference proteome</keyword>
<dbReference type="Proteomes" id="UP000054321">
    <property type="component" value="Unassembled WGS sequence"/>
</dbReference>
<evidence type="ECO:0000256" key="1">
    <source>
        <dbReference type="SAM" id="MobiDB-lite"/>
    </source>
</evidence>
<feature type="region of interest" description="Disordered" evidence="1">
    <location>
        <begin position="1"/>
        <end position="55"/>
    </location>
</feature>
<evidence type="ECO:0000313" key="2">
    <source>
        <dbReference type="EMBL" id="KIN08535.1"/>
    </source>
</evidence>
<dbReference type="AlphaFoldDB" id="A0A0C3I0E3"/>
<dbReference type="InParanoid" id="A0A0C3I0E3"/>
<sequence length="103" mass="11517">MSTNDVTTLGKPATIPRRRPRRREEADRVMASVLGHRDANPVHRPSTGHPNPAWESIPSLAWECRQPSTSEPLGKSQASFETSFDARRVVKPLAMVMRAFPEV</sequence>
<proteinExistence type="predicted"/>
<evidence type="ECO:0000313" key="3">
    <source>
        <dbReference type="Proteomes" id="UP000054321"/>
    </source>
</evidence>